<proteinExistence type="predicted"/>
<reference evidence="3" key="1">
    <citation type="submission" date="2015-12" db="EMBL/GenBank/DDBJ databases">
        <title>FDA dAtabase for Regulatory Grade micrObial Sequences (FDA-ARGOS): Supporting development and validation of Infectious Disease Dx tests.</title>
        <authorList>
            <person name="Hoffmann M."/>
            <person name="Allard M."/>
            <person name="Evans P."/>
            <person name="Brown E."/>
            <person name="Tallon L.J."/>
            <person name="Sadzewicz L."/>
            <person name="Sengamalay N."/>
            <person name="Ott S."/>
            <person name="Godinez A."/>
            <person name="Nagaraj S."/>
            <person name="Vyas G."/>
            <person name="Aluvathingal J."/>
            <person name="Nadendla S."/>
            <person name="Geyer C."/>
            <person name="Sichtig H."/>
        </authorList>
    </citation>
    <scope>NUCLEOTIDE SEQUENCE [LARGE SCALE GENOMIC DNA]</scope>
    <source>
        <strain evidence="3">ATCC 33809</strain>
    </source>
</reference>
<dbReference type="EMBL" id="CP014035">
    <property type="protein sequence ID" value="AMF95103.1"/>
    <property type="molecule type" value="Genomic_DNA"/>
</dbReference>
<protein>
    <submittedName>
        <fullName evidence="2">Uncharacterized protein</fullName>
    </submittedName>
</protein>
<sequence>MKLEKSYSIDLKRNISPVEADLKYREGKITSKFAFECPDDNCHAAVTCANLDRSKEKRKIDPYYKVVEVHSERCLIGKDLSGVKRKKSKYSDYSDTDEYISNAVRLNLRPHSTKRPVEKDGVSEDEFVIKGRPIRESDGEEGKRKKQASKVLSSMVDSFLNDENILVQLPEIGTMPIQELFIEIDGQKIENFADEFRIYFGKAWFNKYEAGYSVVFANRLEHDENAVRPSFFIPNSLIEETSYRLFQEKKLNGLLDKKPRLVFIASETGPFCKDKYINFWLEGLEYLEYRSQ</sequence>
<reference evidence="1" key="2">
    <citation type="submission" date="2018-01" db="EMBL/GenBank/DDBJ databases">
        <title>FDA dAtabase for Regulatory Grade micrObial Sequences (FDA-ARGOS): Supporting development and validation of Infectious Disease Dx tests.</title>
        <authorList>
            <person name="Hoffmann M."/>
            <person name="Allard M."/>
            <person name="Evans P."/>
            <person name="Brown E."/>
            <person name="Tallon L."/>
            <person name="Sadzewicz L."/>
            <person name="Sengamalay N."/>
            <person name="Ott S."/>
            <person name="Godinez A."/>
            <person name="Nagaraj S."/>
            <person name="Vyas G."/>
            <person name="Aluvathingal J."/>
            <person name="Nadendla S."/>
            <person name="Geyer C."/>
            <person name="Sichtig H."/>
        </authorList>
    </citation>
    <scope>NUCLEOTIDE SEQUENCE</scope>
    <source>
        <strain evidence="1">ATCC 33809</strain>
    </source>
</reference>
<dbReference type="KEGG" id="vfl:AL536_16855"/>
<organism evidence="2 4">
    <name type="scientific">Vibrio fluvialis</name>
    <dbReference type="NCBI Taxonomy" id="676"/>
    <lineage>
        <taxon>Bacteria</taxon>
        <taxon>Pseudomonadati</taxon>
        <taxon>Pseudomonadota</taxon>
        <taxon>Gammaproteobacteria</taxon>
        <taxon>Vibrionales</taxon>
        <taxon>Vibrionaceae</taxon>
        <taxon>Vibrio</taxon>
    </lineage>
</organism>
<dbReference type="Proteomes" id="UP000254626">
    <property type="component" value="Unassembled WGS sequence"/>
</dbReference>
<accession>A0AAX2LPU4</accession>
<dbReference type="RefSeq" id="WP_061056781.1">
    <property type="nucleotide sequence ID" value="NZ_CABLBX010000011.1"/>
</dbReference>
<name>A0AAX2LPU4_VIBFL</name>
<dbReference type="Proteomes" id="UP000057088">
    <property type="component" value="Chromosome 2"/>
</dbReference>
<reference evidence="2 4" key="3">
    <citation type="submission" date="2018-06" db="EMBL/GenBank/DDBJ databases">
        <authorList>
            <consortium name="Pathogen Informatics"/>
            <person name="Doyle S."/>
        </authorList>
    </citation>
    <scope>NUCLEOTIDE SEQUENCE [LARGE SCALE GENOMIC DNA]</scope>
    <source>
        <strain evidence="2 4">NCTC11327</strain>
    </source>
</reference>
<evidence type="ECO:0000313" key="4">
    <source>
        <dbReference type="Proteomes" id="UP000254626"/>
    </source>
</evidence>
<gene>
    <name evidence="1" type="ORF">AL536_16855</name>
    <name evidence="2" type="ORF">NCTC11327_02126</name>
</gene>
<dbReference type="EMBL" id="UHIP01000001">
    <property type="protein sequence ID" value="SUP27146.1"/>
    <property type="molecule type" value="Genomic_DNA"/>
</dbReference>
<evidence type="ECO:0000313" key="3">
    <source>
        <dbReference type="Proteomes" id="UP000057088"/>
    </source>
</evidence>
<evidence type="ECO:0000313" key="1">
    <source>
        <dbReference type="EMBL" id="AMF95103.1"/>
    </source>
</evidence>
<dbReference type="AlphaFoldDB" id="A0AAX2LPU4"/>
<evidence type="ECO:0000313" key="2">
    <source>
        <dbReference type="EMBL" id="SUP27146.1"/>
    </source>
</evidence>
<keyword evidence="3" id="KW-1185">Reference proteome</keyword>
<dbReference type="GeneID" id="29386896"/>